<dbReference type="GO" id="GO:0016787">
    <property type="term" value="F:hydrolase activity"/>
    <property type="evidence" value="ECO:0007669"/>
    <property type="project" value="UniProtKB-KW"/>
</dbReference>
<dbReference type="Proteomes" id="UP001147760">
    <property type="component" value="Unassembled WGS sequence"/>
</dbReference>
<reference evidence="3" key="2">
    <citation type="journal article" date="2023" name="IMA Fungus">
        <title>Comparative genomic study of the Penicillium genus elucidates a diverse pangenome and 15 lateral gene transfer events.</title>
        <authorList>
            <person name="Petersen C."/>
            <person name="Sorensen T."/>
            <person name="Nielsen M.R."/>
            <person name="Sondergaard T.E."/>
            <person name="Sorensen J.L."/>
            <person name="Fitzpatrick D.A."/>
            <person name="Frisvad J.C."/>
            <person name="Nielsen K.L."/>
        </authorList>
    </citation>
    <scope>NUCLEOTIDE SEQUENCE</scope>
    <source>
        <strain evidence="3">IBT 17660</strain>
    </source>
</reference>
<dbReference type="Gene3D" id="3.40.50.1820">
    <property type="entry name" value="alpha/beta hydrolase"/>
    <property type="match status" value="1"/>
</dbReference>
<name>A0A9X0BV22_9EURO</name>
<reference evidence="3" key="1">
    <citation type="submission" date="2022-12" db="EMBL/GenBank/DDBJ databases">
        <authorList>
            <person name="Petersen C."/>
        </authorList>
    </citation>
    <scope>NUCLEOTIDE SEQUENCE</scope>
    <source>
        <strain evidence="3">IBT 17660</strain>
    </source>
</reference>
<sequence length="214" mass="23517">MQQNKELTASVSVRHAEVEPIASDLTPIAIVARGKEITGLRIFQRTTDDITVTRVEELLLAMNTDQPTGGVDMTYGKGDAQNLRFWKPKSSNAPIILFVHGGSWQSGTYMDSIGSAKVAHWTGQGYAFATINYTLIPSVAVEEQVQEVADSLGYLVINATRLDFDPQRIILMGHSSSAHIVTLLELTEDIWRTQESISIPCTLSSLLTAQIKKQ</sequence>
<protein>
    <recommendedName>
        <fullName evidence="2">BD-FAE-like domain-containing protein</fullName>
    </recommendedName>
</protein>
<gene>
    <name evidence="3" type="ORF">N7530_000074</name>
</gene>
<proteinExistence type="predicted"/>
<evidence type="ECO:0000256" key="1">
    <source>
        <dbReference type="ARBA" id="ARBA00022801"/>
    </source>
</evidence>
<dbReference type="Pfam" id="PF20434">
    <property type="entry name" value="BD-FAE"/>
    <property type="match status" value="1"/>
</dbReference>
<evidence type="ECO:0000259" key="2">
    <source>
        <dbReference type="Pfam" id="PF20434"/>
    </source>
</evidence>
<evidence type="ECO:0000313" key="3">
    <source>
        <dbReference type="EMBL" id="KAJ5485774.1"/>
    </source>
</evidence>
<dbReference type="PANTHER" id="PTHR48081">
    <property type="entry name" value="AB HYDROLASE SUPERFAMILY PROTEIN C4A8.06C"/>
    <property type="match status" value="1"/>
</dbReference>
<dbReference type="AlphaFoldDB" id="A0A9X0BV22"/>
<accession>A0A9X0BV22</accession>
<feature type="domain" description="BD-FAE-like" evidence="2">
    <location>
        <begin position="89"/>
        <end position="189"/>
    </location>
</feature>
<dbReference type="GO" id="GO:0017000">
    <property type="term" value="P:antibiotic biosynthetic process"/>
    <property type="evidence" value="ECO:0007669"/>
    <property type="project" value="UniProtKB-ARBA"/>
</dbReference>
<comment type="caution">
    <text evidence="3">The sequence shown here is derived from an EMBL/GenBank/DDBJ whole genome shotgun (WGS) entry which is preliminary data.</text>
</comment>
<dbReference type="GO" id="GO:0072330">
    <property type="term" value="P:monocarboxylic acid biosynthetic process"/>
    <property type="evidence" value="ECO:0007669"/>
    <property type="project" value="UniProtKB-ARBA"/>
</dbReference>
<dbReference type="PANTHER" id="PTHR48081:SF33">
    <property type="entry name" value="KYNURENINE FORMAMIDASE"/>
    <property type="match status" value="1"/>
</dbReference>
<dbReference type="SUPFAM" id="SSF53474">
    <property type="entry name" value="alpha/beta-Hydrolases"/>
    <property type="match status" value="1"/>
</dbReference>
<evidence type="ECO:0000313" key="4">
    <source>
        <dbReference type="Proteomes" id="UP001147760"/>
    </source>
</evidence>
<organism evidence="3 4">
    <name type="scientific">Penicillium desertorum</name>
    <dbReference type="NCBI Taxonomy" id="1303715"/>
    <lineage>
        <taxon>Eukaryota</taxon>
        <taxon>Fungi</taxon>
        <taxon>Dikarya</taxon>
        <taxon>Ascomycota</taxon>
        <taxon>Pezizomycotina</taxon>
        <taxon>Eurotiomycetes</taxon>
        <taxon>Eurotiomycetidae</taxon>
        <taxon>Eurotiales</taxon>
        <taxon>Aspergillaceae</taxon>
        <taxon>Penicillium</taxon>
    </lineage>
</organism>
<dbReference type="InterPro" id="IPR029058">
    <property type="entry name" value="AB_hydrolase_fold"/>
</dbReference>
<keyword evidence="4" id="KW-1185">Reference proteome</keyword>
<dbReference type="EMBL" id="JAPWDO010000001">
    <property type="protein sequence ID" value="KAJ5485774.1"/>
    <property type="molecule type" value="Genomic_DNA"/>
</dbReference>
<keyword evidence="1" id="KW-0378">Hydrolase</keyword>
<dbReference type="InterPro" id="IPR050300">
    <property type="entry name" value="GDXG_lipolytic_enzyme"/>
</dbReference>
<dbReference type="OrthoDB" id="433474at2759"/>
<dbReference type="InterPro" id="IPR049492">
    <property type="entry name" value="BD-FAE-like_dom"/>
</dbReference>